<dbReference type="EMBL" id="CP002000">
    <property type="protein sequence ID" value="ADJ47303.1"/>
    <property type="molecule type" value="Genomic_DNA"/>
</dbReference>
<evidence type="ECO:0000313" key="3">
    <source>
        <dbReference type="Proteomes" id="UP000000328"/>
    </source>
</evidence>
<dbReference type="Gene3D" id="3.50.50.60">
    <property type="entry name" value="FAD/NAD(P)-binding domain"/>
    <property type="match status" value="1"/>
</dbReference>
<dbReference type="RefSeq" id="WP_013227361.1">
    <property type="nucleotide sequence ID" value="NC_014318.1"/>
</dbReference>
<dbReference type="AlphaFoldDB" id="A0A0H3DB49"/>
<dbReference type="PANTHER" id="PTHR43422:SF3">
    <property type="entry name" value="THIAMINE THIAZOLE SYNTHASE"/>
    <property type="match status" value="1"/>
</dbReference>
<dbReference type="OrthoDB" id="9790035at2"/>
<dbReference type="SUPFAM" id="SSF51905">
    <property type="entry name" value="FAD/NAD(P)-binding domain"/>
    <property type="match status" value="1"/>
</dbReference>
<evidence type="ECO:0000313" key="2">
    <source>
        <dbReference type="EMBL" id="ADJ47303.1"/>
    </source>
</evidence>
<evidence type="ECO:0000256" key="1">
    <source>
        <dbReference type="SAM" id="MobiDB-lite"/>
    </source>
</evidence>
<feature type="compositionally biased region" description="Low complexity" evidence="1">
    <location>
        <begin position="442"/>
        <end position="455"/>
    </location>
</feature>
<reference evidence="2 3" key="1">
    <citation type="journal article" date="2010" name="Cell Res.">
        <title>Complete genome sequence of the rifamycin SV-producing Amycolatopsis mediterranei U32 revealed its genetic characteristics in phylogeny and metabolism.</title>
        <authorList>
            <person name="Zhao W."/>
            <person name="Zhong Y."/>
            <person name="Yuan H."/>
            <person name="Wang J."/>
            <person name="Zheng H."/>
            <person name="Wang Y."/>
            <person name="Cen X."/>
            <person name="Xu F."/>
            <person name="Bai J."/>
            <person name="Han X."/>
            <person name="Lu G."/>
            <person name="Zhu Y."/>
            <person name="Shao Z."/>
            <person name="Yan H."/>
            <person name="Li C."/>
            <person name="Peng N."/>
            <person name="Zhang Z."/>
            <person name="Zhang Y."/>
            <person name="Lin W."/>
            <person name="Fan Y."/>
            <person name="Qin Z."/>
            <person name="Hu Y."/>
            <person name="Zhu B."/>
            <person name="Wang S."/>
            <person name="Ding X."/>
            <person name="Zhao G.P."/>
        </authorList>
    </citation>
    <scope>NUCLEOTIDE SEQUENCE [LARGE SCALE GENOMIC DNA]</scope>
    <source>
        <strain evidence="3">U-32</strain>
    </source>
</reference>
<dbReference type="HOGENOM" id="CLU_028028_2_0_11"/>
<dbReference type="PATRIC" id="fig|749927.5.peg.5751"/>
<dbReference type="Proteomes" id="UP000000328">
    <property type="component" value="Chromosome"/>
</dbReference>
<dbReference type="GeneID" id="92873245"/>
<sequence>MSEGAGHTAVVLGGSMAGLLAAKVLAESGTDVTVVDRDRLSDTDSARRGVPQGRHTHGLLARGQQVLEELFPGLTAEMTAAGVEAGDLGSQLRWYFNGRRLSPAESGLLVVGGYRPVIEYHVRRRVAKLPNVRFLEEHDIVGLVTDEGGTRVTGARVQRRGAATVAEPLHAGLVVDATGKGSRTPSWLTALGYPQVAEERVKIGLTYTSCRFALTHDPFGEDVSVNPVATPAHPRGGFLTKLSDHRCIVSLTGVLGDHPPTDPEGFVAYARSLPVPDIYEAIRDAQFLEEPTAFRYPASIRRRYERLERFPESFIVLGDAVCSFNPVYGQGITVAALQALTLRRHLRTGEPISARGYFRDISRVLDAPWEIAAGGDLGFPGAEGRRTVKSRISNAFTAKLHAAASADPAVTAAFVRVAGLVDPPTALMRPSFALRVLRGARKAASAPSPATPASRPSREESER</sequence>
<proteinExistence type="predicted"/>
<dbReference type="KEGG" id="amd:AMED_5545"/>
<protein>
    <recommendedName>
        <fullName evidence="4">FAD-binding monooxygenase</fullName>
    </recommendedName>
</protein>
<dbReference type="PANTHER" id="PTHR43422">
    <property type="entry name" value="THIAMINE THIAZOLE SYNTHASE"/>
    <property type="match status" value="1"/>
</dbReference>
<dbReference type="eggNOG" id="COG0654">
    <property type="taxonomic scope" value="Bacteria"/>
</dbReference>
<name>A0A0H3DB49_AMYMU</name>
<gene>
    <name evidence="2" type="ordered locus">AMED_5545</name>
</gene>
<dbReference type="InterPro" id="IPR036188">
    <property type="entry name" value="FAD/NAD-bd_sf"/>
</dbReference>
<accession>A0A0H3DB49</accession>
<organism evidence="2 3">
    <name type="scientific">Amycolatopsis mediterranei (strain U-32)</name>
    <dbReference type="NCBI Taxonomy" id="749927"/>
    <lineage>
        <taxon>Bacteria</taxon>
        <taxon>Bacillati</taxon>
        <taxon>Actinomycetota</taxon>
        <taxon>Actinomycetes</taxon>
        <taxon>Pseudonocardiales</taxon>
        <taxon>Pseudonocardiaceae</taxon>
        <taxon>Amycolatopsis</taxon>
    </lineage>
</organism>
<feature type="region of interest" description="Disordered" evidence="1">
    <location>
        <begin position="441"/>
        <end position="463"/>
    </location>
</feature>
<evidence type="ECO:0008006" key="4">
    <source>
        <dbReference type="Google" id="ProtNLM"/>
    </source>
</evidence>